<dbReference type="AlphaFoldDB" id="A0A1M3KVB0"/>
<dbReference type="EMBL" id="MKVH01000025">
    <property type="protein sequence ID" value="OJX56320.1"/>
    <property type="molecule type" value="Genomic_DNA"/>
</dbReference>
<organism evidence="1 2">
    <name type="scientific">Candidatus Kapaibacterium thiocyanatum</name>
    <dbReference type="NCBI Taxonomy" id="1895771"/>
    <lineage>
        <taxon>Bacteria</taxon>
        <taxon>Pseudomonadati</taxon>
        <taxon>Candidatus Kapaibacteriota</taxon>
        <taxon>Candidatus Kapaibacteriia</taxon>
        <taxon>Candidatus Kapaibacteriales</taxon>
        <taxon>Candidatus Kapaibacteriaceae</taxon>
        <taxon>Candidatus Kapaibacterium</taxon>
    </lineage>
</organism>
<evidence type="ECO:0000313" key="1">
    <source>
        <dbReference type="EMBL" id="OJX56320.1"/>
    </source>
</evidence>
<name>A0A1M3KVB0_9BACT</name>
<protein>
    <submittedName>
        <fullName evidence="1">Uncharacterized protein</fullName>
    </submittedName>
</protein>
<proteinExistence type="predicted"/>
<evidence type="ECO:0000313" key="2">
    <source>
        <dbReference type="Proteomes" id="UP000184233"/>
    </source>
</evidence>
<sequence length="107" mass="11883">MTKEEMQRKFDRRGHQVAPIPNAADGAWARWSRVSCSVTAPIIGCEPPAGGQQNKTVGPQDCGWNICDGHRMFAPFVESDNHIIKRGGCRKANRVGIYSFLLLVKDE</sequence>
<dbReference type="Proteomes" id="UP000184233">
    <property type="component" value="Unassembled WGS sequence"/>
</dbReference>
<reference evidence="1 2" key="1">
    <citation type="submission" date="2016-09" db="EMBL/GenBank/DDBJ databases">
        <title>Genome-resolved meta-omics ties microbial dynamics to process performance in biotechnology for thiocyanate degradation.</title>
        <authorList>
            <person name="Kantor R.S."/>
            <person name="Huddy R.J."/>
            <person name="Iyer R."/>
            <person name="Thomas B.C."/>
            <person name="Brown C.T."/>
            <person name="Anantharaman K."/>
            <person name="Tringe S."/>
            <person name="Hettich R.L."/>
            <person name="Harrison S.T."/>
            <person name="Banfield J.F."/>
        </authorList>
    </citation>
    <scope>NUCLEOTIDE SEQUENCE [LARGE SCALE GENOMIC DNA]</scope>
    <source>
        <strain evidence="1">59-99</strain>
    </source>
</reference>
<comment type="caution">
    <text evidence="1">The sequence shown here is derived from an EMBL/GenBank/DDBJ whole genome shotgun (WGS) entry which is preliminary data.</text>
</comment>
<accession>A0A1M3KVB0</accession>
<gene>
    <name evidence="1" type="ORF">BGO89_13375</name>
</gene>
<dbReference type="STRING" id="1895771.BGO89_13375"/>